<dbReference type="PANTHER" id="PTHR37309">
    <property type="entry name" value="SLR0284 PROTEIN"/>
    <property type="match status" value="1"/>
</dbReference>
<evidence type="ECO:0000256" key="1">
    <source>
        <dbReference type="SAM" id="Phobius"/>
    </source>
</evidence>
<accession>A0A8A4TM41</accession>
<keyword evidence="1" id="KW-0812">Transmembrane</keyword>
<protein>
    <submittedName>
        <fullName evidence="2">Phage holin family protein</fullName>
    </submittedName>
</protein>
<sequence length="115" mass="12654">MSGLMNMILSMLLLSGVIFGVARITPGIHLKGFGAAIQVAVVYSLIDMLLFRVLAFFSLPFLLITFGLFVFVINAVMLWLTDKILDDFEIEGFGTAILASIMITVGNLILKWLLL</sequence>
<keyword evidence="3" id="KW-1185">Reference proteome</keyword>
<dbReference type="EMBL" id="CP071793">
    <property type="protein sequence ID" value="QTD47665.1"/>
    <property type="molecule type" value="Genomic_DNA"/>
</dbReference>
<dbReference type="InterPro" id="IPR007165">
    <property type="entry name" value="Phage_holin_4_2"/>
</dbReference>
<dbReference type="Pfam" id="PF04020">
    <property type="entry name" value="Phage_holin_4_2"/>
    <property type="match status" value="1"/>
</dbReference>
<name>A0A8A4TM41_SULCO</name>
<evidence type="ECO:0000313" key="2">
    <source>
        <dbReference type="EMBL" id="QTD47665.1"/>
    </source>
</evidence>
<proteinExistence type="predicted"/>
<dbReference type="AlphaFoldDB" id="A0A8A4TM41"/>
<organism evidence="2 3">
    <name type="scientific">Sulfidibacter corallicola</name>
    <dbReference type="NCBI Taxonomy" id="2818388"/>
    <lineage>
        <taxon>Bacteria</taxon>
        <taxon>Pseudomonadati</taxon>
        <taxon>Acidobacteriota</taxon>
        <taxon>Holophagae</taxon>
        <taxon>Acanthopleuribacterales</taxon>
        <taxon>Acanthopleuribacteraceae</taxon>
        <taxon>Sulfidibacter</taxon>
    </lineage>
</organism>
<feature type="transmembrane region" description="Helical" evidence="1">
    <location>
        <begin position="61"/>
        <end position="80"/>
    </location>
</feature>
<dbReference type="Proteomes" id="UP000663929">
    <property type="component" value="Chromosome"/>
</dbReference>
<feature type="transmembrane region" description="Helical" evidence="1">
    <location>
        <begin position="92"/>
        <end position="114"/>
    </location>
</feature>
<keyword evidence="1" id="KW-1133">Transmembrane helix</keyword>
<reference evidence="2" key="1">
    <citation type="submission" date="2021-03" db="EMBL/GenBank/DDBJ databases">
        <title>Acanthopleuribacteraceae sp. M133.</title>
        <authorList>
            <person name="Wang G."/>
        </authorList>
    </citation>
    <scope>NUCLEOTIDE SEQUENCE</scope>
    <source>
        <strain evidence="2">M133</strain>
    </source>
</reference>
<dbReference type="RefSeq" id="WP_237377332.1">
    <property type="nucleotide sequence ID" value="NZ_CP071793.1"/>
</dbReference>
<dbReference type="PANTHER" id="PTHR37309:SF1">
    <property type="entry name" value="SLR0284 PROTEIN"/>
    <property type="match status" value="1"/>
</dbReference>
<evidence type="ECO:0000313" key="3">
    <source>
        <dbReference type="Proteomes" id="UP000663929"/>
    </source>
</evidence>
<feature type="transmembrane region" description="Helical" evidence="1">
    <location>
        <begin position="33"/>
        <end position="54"/>
    </location>
</feature>
<keyword evidence="1" id="KW-0472">Membrane</keyword>
<gene>
    <name evidence="2" type="ORF">J3U87_18895</name>
</gene>
<dbReference type="KEGG" id="scor:J3U87_18895"/>